<organism evidence="2 3">
    <name type="scientific">Hymenobacter setariae</name>
    <dbReference type="NCBI Taxonomy" id="2594794"/>
    <lineage>
        <taxon>Bacteria</taxon>
        <taxon>Pseudomonadati</taxon>
        <taxon>Bacteroidota</taxon>
        <taxon>Cytophagia</taxon>
        <taxon>Cytophagales</taxon>
        <taxon>Hymenobacteraceae</taxon>
        <taxon>Hymenobacter</taxon>
    </lineage>
</organism>
<accession>A0A558C1B4</accession>
<proteinExistence type="predicted"/>
<comment type="caution">
    <text evidence="2">The sequence shown here is derived from an EMBL/GenBank/DDBJ whole genome shotgun (WGS) entry which is preliminary data.</text>
</comment>
<name>A0A558C1B4_9BACT</name>
<dbReference type="OrthoDB" id="5873496at2"/>
<dbReference type="Proteomes" id="UP000317624">
    <property type="component" value="Unassembled WGS sequence"/>
</dbReference>
<evidence type="ECO:0000313" key="3">
    <source>
        <dbReference type="Proteomes" id="UP000317624"/>
    </source>
</evidence>
<protein>
    <recommendedName>
        <fullName evidence="4">DUF4177 domain-containing protein</fullName>
    </recommendedName>
</protein>
<reference evidence="2 3" key="1">
    <citation type="submission" date="2019-07" db="EMBL/GenBank/DDBJ databases">
        <title>Hymenobacter sp. straun FUR1 Genome sequencing and assembly.</title>
        <authorList>
            <person name="Chhetri G."/>
        </authorList>
    </citation>
    <scope>NUCLEOTIDE SEQUENCE [LARGE SCALE GENOMIC DNA]</scope>
    <source>
        <strain evidence="2 3">Fur1</strain>
    </source>
</reference>
<keyword evidence="1" id="KW-0732">Signal</keyword>
<keyword evidence="3" id="KW-1185">Reference proteome</keyword>
<sequence length="113" mass="12278">MFKYFTFSLLLLLSTPGYTTPAVAKATAPATATEQYCIVNAVGQADGKAAIKLVVGNRYISGQLMEAAQVNSCSYEVDALNYLATCGWQVISIVPYQFEQGPGTRYILRRVAQ</sequence>
<dbReference type="AlphaFoldDB" id="A0A558C1B4"/>
<gene>
    <name evidence="2" type="ORF">FNT36_00275</name>
</gene>
<feature type="chain" id="PRO_5022204303" description="DUF4177 domain-containing protein" evidence="1">
    <location>
        <begin position="25"/>
        <end position="113"/>
    </location>
</feature>
<dbReference type="EMBL" id="VMRJ01000001">
    <property type="protein sequence ID" value="TVT42573.1"/>
    <property type="molecule type" value="Genomic_DNA"/>
</dbReference>
<evidence type="ECO:0000256" key="1">
    <source>
        <dbReference type="SAM" id="SignalP"/>
    </source>
</evidence>
<evidence type="ECO:0000313" key="2">
    <source>
        <dbReference type="EMBL" id="TVT42573.1"/>
    </source>
</evidence>
<evidence type="ECO:0008006" key="4">
    <source>
        <dbReference type="Google" id="ProtNLM"/>
    </source>
</evidence>
<feature type="signal peptide" evidence="1">
    <location>
        <begin position="1"/>
        <end position="24"/>
    </location>
</feature>
<dbReference type="RefSeq" id="WP_144842819.1">
    <property type="nucleotide sequence ID" value="NZ_VMRJ01000001.1"/>
</dbReference>